<evidence type="ECO:0000313" key="2">
    <source>
        <dbReference type="EMBL" id="KAL3677557.1"/>
    </source>
</evidence>
<gene>
    <name evidence="2" type="ORF">R1sor_027505</name>
</gene>
<evidence type="ECO:0000256" key="1">
    <source>
        <dbReference type="SAM" id="MobiDB-lite"/>
    </source>
</evidence>
<feature type="compositionally biased region" description="Acidic residues" evidence="1">
    <location>
        <begin position="371"/>
        <end position="392"/>
    </location>
</feature>
<proteinExistence type="predicted"/>
<feature type="region of interest" description="Disordered" evidence="1">
    <location>
        <begin position="68"/>
        <end position="89"/>
    </location>
</feature>
<feature type="region of interest" description="Disordered" evidence="1">
    <location>
        <begin position="1"/>
        <end position="56"/>
    </location>
</feature>
<keyword evidence="3" id="KW-1185">Reference proteome</keyword>
<feature type="region of interest" description="Disordered" evidence="1">
    <location>
        <begin position="367"/>
        <end position="399"/>
    </location>
</feature>
<feature type="region of interest" description="Disordered" evidence="1">
    <location>
        <begin position="419"/>
        <end position="454"/>
    </location>
</feature>
<organism evidence="2 3">
    <name type="scientific">Riccia sorocarpa</name>
    <dbReference type="NCBI Taxonomy" id="122646"/>
    <lineage>
        <taxon>Eukaryota</taxon>
        <taxon>Viridiplantae</taxon>
        <taxon>Streptophyta</taxon>
        <taxon>Embryophyta</taxon>
        <taxon>Marchantiophyta</taxon>
        <taxon>Marchantiopsida</taxon>
        <taxon>Marchantiidae</taxon>
        <taxon>Marchantiales</taxon>
        <taxon>Ricciaceae</taxon>
        <taxon>Riccia</taxon>
    </lineage>
</organism>
<accession>A0ABD3GH93</accession>
<dbReference type="EMBL" id="JBJQOH010000008">
    <property type="protein sequence ID" value="KAL3677557.1"/>
    <property type="molecule type" value="Genomic_DNA"/>
</dbReference>
<dbReference type="AlphaFoldDB" id="A0ABD3GH93"/>
<evidence type="ECO:0000313" key="3">
    <source>
        <dbReference type="Proteomes" id="UP001633002"/>
    </source>
</evidence>
<dbReference type="Proteomes" id="UP001633002">
    <property type="component" value="Unassembled WGS sequence"/>
</dbReference>
<reference evidence="2 3" key="1">
    <citation type="submission" date="2024-09" db="EMBL/GenBank/DDBJ databases">
        <title>Chromosome-scale assembly of Riccia sorocarpa.</title>
        <authorList>
            <person name="Paukszto L."/>
        </authorList>
    </citation>
    <scope>NUCLEOTIDE SEQUENCE [LARGE SCALE GENOMIC DNA]</scope>
    <source>
        <strain evidence="2">LP-2024</strain>
        <tissue evidence="2">Aerial parts of the thallus</tissue>
    </source>
</reference>
<sequence length="454" mass="50433">MDANACAALAVGDEQKHPVKTMVTTGDPQSSSSFDSEDEESFSQQQQQMGSGGRRDARVVCETTGRNHDFLNGSAANSRHMNSSDHKWRRSNHLNRRAFANSYSRNPLLVCFIGESVLSQRSIRLHPNSDSANSQKASFFTLIPVDNSRINEKTGEPSSPQLSCMGQVKCRSRQVKACSALAQDIAQLELSCDRPKFGTSRKSFNRGRTSFDFAAAIADIPHLDLNEGEGAATRDAEPECPRLMRSMKRASSLQFASLTKGQATTDPPVKHSNPTLNQLLKQLLRLRSLFRFSGGFICGWNSRDFRDGDEVCSREKDERRGSIGEHYEIDLSRFASCDMQANTPSFLETRGHLHGKKLADIHVSQKMAAAVDDDSDGEPSDSEEKLSEEEVPNDERFSYREEKQEFMVPAHSTIVIKLADPSQGKKQARAPDRIRAVARHQNEGLAAQIPRSQD</sequence>
<comment type="caution">
    <text evidence="2">The sequence shown here is derived from an EMBL/GenBank/DDBJ whole genome shotgun (WGS) entry which is preliminary data.</text>
</comment>
<protein>
    <submittedName>
        <fullName evidence="2">Uncharacterized protein</fullName>
    </submittedName>
</protein>
<name>A0ABD3GH93_9MARC</name>